<proteinExistence type="predicted"/>
<gene>
    <name evidence="2" type="ORF">Lspi_2704</name>
</gene>
<dbReference type="Proteomes" id="UP000054877">
    <property type="component" value="Unassembled WGS sequence"/>
</dbReference>
<name>A0A0W0YW36_LEGSP</name>
<dbReference type="STRING" id="452.Lspi_2704"/>
<dbReference type="OrthoDB" id="343356at2"/>
<dbReference type="InterPro" id="IPR018640">
    <property type="entry name" value="DUF2063"/>
</dbReference>
<evidence type="ECO:0000259" key="1">
    <source>
        <dbReference type="Pfam" id="PF09836"/>
    </source>
</evidence>
<dbReference type="AlphaFoldDB" id="A0A0W0YW36"/>
<reference evidence="2 3" key="1">
    <citation type="submission" date="2015-11" db="EMBL/GenBank/DDBJ databases">
        <title>Genomic analysis of 38 Legionella species identifies large and diverse effector repertoires.</title>
        <authorList>
            <person name="Burstein D."/>
            <person name="Amaro F."/>
            <person name="Zusman T."/>
            <person name="Lifshitz Z."/>
            <person name="Cohen O."/>
            <person name="Gilbert J.A."/>
            <person name="Pupko T."/>
            <person name="Shuman H.A."/>
            <person name="Segal G."/>
        </authorList>
    </citation>
    <scope>NUCLEOTIDE SEQUENCE [LARGE SCALE GENOMIC DNA]</scope>
    <source>
        <strain evidence="2 3">Mt.St.Helens-9</strain>
    </source>
</reference>
<dbReference type="PATRIC" id="fig|452.5.peg.2994"/>
<accession>A0A0W0YW36</accession>
<protein>
    <recommendedName>
        <fullName evidence="1">Putative DNA-binding domain-containing protein</fullName>
    </recommendedName>
</protein>
<dbReference type="RefSeq" id="WP_058484622.1">
    <property type="nucleotide sequence ID" value="NZ_CAAAII010000012.1"/>
</dbReference>
<dbReference type="EMBL" id="LNYX01000034">
    <property type="protein sequence ID" value="KTD61084.1"/>
    <property type="molecule type" value="Genomic_DNA"/>
</dbReference>
<evidence type="ECO:0000313" key="3">
    <source>
        <dbReference type="Proteomes" id="UP000054877"/>
    </source>
</evidence>
<comment type="caution">
    <text evidence="2">The sequence shown here is derived from an EMBL/GenBank/DDBJ whole genome shotgun (WGS) entry which is preliminary data.</text>
</comment>
<dbReference type="InterPro" id="IPR044922">
    <property type="entry name" value="DUF2063_N_sf"/>
</dbReference>
<feature type="domain" description="Putative DNA-binding" evidence="1">
    <location>
        <begin position="7"/>
        <end position="98"/>
    </location>
</feature>
<organism evidence="2 3">
    <name type="scientific">Legionella spiritensis</name>
    <dbReference type="NCBI Taxonomy" id="452"/>
    <lineage>
        <taxon>Bacteria</taxon>
        <taxon>Pseudomonadati</taxon>
        <taxon>Pseudomonadota</taxon>
        <taxon>Gammaproteobacteria</taxon>
        <taxon>Legionellales</taxon>
        <taxon>Legionellaceae</taxon>
        <taxon>Legionella</taxon>
    </lineage>
</organism>
<keyword evidence="3" id="KW-1185">Reference proteome</keyword>
<dbReference type="Pfam" id="PF09836">
    <property type="entry name" value="DUF2063"/>
    <property type="match status" value="1"/>
</dbReference>
<sequence>MMDLYRLQTGFQSYLTSEPSAVRDMVVDTKKVCSDTRLNIYRDAYQSRLLKALGCNFPCLNNYLGDEQFQQVGLAYVAAYPSHHRSIRWFGDRFAAFLLDYYDRSFHFLAELATFEWHMTLTFDSADDGVFDPARMSEIPPESWADMRFKVHSTLRRINFFWNVVTIWEALANNQAPCDPVKNQCEEAWVLWRKDYLNRFYLLKKDEAWAMDTMISGRTFGEFCEGLCQWHDEADVGLRAASLLKGWMQSGLITAIF</sequence>
<dbReference type="Gene3D" id="1.10.150.690">
    <property type="entry name" value="DUF2063"/>
    <property type="match status" value="1"/>
</dbReference>
<evidence type="ECO:0000313" key="2">
    <source>
        <dbReference type="EMBL" id="KTD61084.1"/>
    </source>
</evidence>